<evidence type="ECO:0000313" key="1">
    <source>
        <dbReference type="EMBL" id="GGT99294.1"/>
    </source>
</evidence>
<name>A0A918HRQ4_9ACTN</name>
<dbReference type="Proteomes" id="UP000646776">
    <property type="component" value="Unassembled WGS sequence"/>
</dbReference>
<protein>
    <submittedName>
        <fullName evidence="1">Uncharacterized protein</fullName>
    </submittedName>
</protein>
<proteinExistence type="predicted"/>
<reference evidence="1" key="2">
    <citation type="submission" date="2020-09" db="EMBL/GenBank/DDBJ databases">
        <authorList>
            <person name="Sun Q."/>
            <person name="Ohkuma M."/>
        </authorList>
    </citation>
    <scope>NUCLEOTIDE SEQUENCE</scope>
    <source>
        <strain evidence="1">JCM 4125</strain>
    </source>
</reference>
<evidence type="ECO:0000313" key="2">
    <source>
        <dbReference type="Proteomes" id="UP000646776"/>
    </source>
</evidence>
<keyword evidence="2" id="KW-1185">Reference proteome</keyword>
<reference evidence="1" key="1">
    <citation type="journal article" date="2014" name="Int. J. Syst. Evol. Microbiol.">
        <title>Complete genome sequence of Corynebacterium casei LMG S-19264T (=DSM 44701T), isolated from a smear-ripened cheese.</title>
        <authorList>
            <consortium name="US DOE Joint Genome Institute (JGI-PGF)"/>
            <person name="Walter F."/>
            <person name="Albersmeier A."/>
            <person name="Kalinowski J."/>
            <person name="Ruckert C."/>
        </authorList>
    </citation>
    <scope>NUCLEOTIDE SEQUENCE</scope>
    <source>
        <strain evidence="1">JCM 4125</strain>
    </source>
</reference>
<accession>A0A918HRQ4</accession>
<gene>
    <name evidence="1" type="ORF">GCM10010226_90560</name>
</gene>
<sequence length="122" mass="13156">MRYEPNELFTSMACPHCHIPGGASPEPVIHINLCKVIAQGLGKVANRSLGHGLRCGGRSGREAGTEFQDHGALYAPRSRCLIPPALDRSATIRRPGQASLLACWNDWPRYPIRVSPAGCATP</sequence>
<dbReference type="AlphaFoldDB" id="A0A918HRQ4"/>
<dbReference type="EMBL" id="BMSA01000060">
    <property type="protein sequence ID" value="GGT99294.1"/>
    <property type="molecule type" value="Genomic_DNA"/>
</dbReference>
<organism evidence="1 2">
    <name type="scientific">Streptomyces phaeofaciens</name>
    <dbReference type="NCBI Taxonomy" id="68254"/>
    <lineage>
        <taxon>Bacteria</taxon>
        <taxon>Bacillati</taxon>
        <taxon>Actinomycetota</taxon>
        <taxon>Actinomycetes</taxon>
        <taxon>Kitasatosporales</taxon>
        <taxon>Streptomycetaceae</taxon>
        <taxon>Streptomyces</taxon>
    </lineage>
</organism>
<comment type="caution">
    <text evidence="1">The sequence shown here is derived from an EMBL/GenBank/DDBJ whole genome shotgun (WGS) entry which is preliminary data.</text>
</comment>